<dbReference type="InterPro" id="IPR004569">
    <property type="entry name" value="PyrdxlP_synth_PdxJ"/>
</dbReference>
<dbReference type="GO" id="GO:0008615">
    <property type="term" value="P:pyridoxine biosynthetic process"/>
    <property type="evidence" value="ECO:0007669"/>
    <property type="project" value="UniProtKB-KW"/>
</dbReference>
<evidence type="ECO:0000313" key="3">
    <source>
        <dbReference type="Proteomes" id="UP000267342"/>
    </source>
</evidence>
<evidence type="ECO:0000256" key="1">
    <source>
        <dbReference type="ARBA" id="ARBA00023096"/>
    </source>
</evidence>
<dbReference type="GO" id="GO:0005737">
    <property type="term" value="C:cytoplasm"/>
    <property type="evidence" value="ECO:0007669"/>
    <property type="project" value="InterPro"/>
</dbReference>
<name>A0A348HG91_9GAMM</name>
<dbReference type="InterPro" id="IPR013785">
    <property type="entry name" value="Aldolase_TIM"/>
</dbReference>
<dbReference type="Pfam" id="PF03740">
    <property type="entry name" value="PdxJ"/>
    <property type="match status" value="1"/>
</dbReference>
<gene>
    <name evidence="2" type="ORF">ZBT109_1897</name>
</gene>
<dbReference type="KEGG" id="zpl:ZBT109_1897"/>
<keyword evidence="3" id="KW-1185">Reference proteome</keyword>
<accession>A0A348HG91</accession>
<dbReference type="STRING" id="1123510.GCA_000620025_02069"/>
<evidence type="ECO:0000313" key="2">
    <source>
        <dbReference type="EMBL" id="BBG30643.1"/>
    </source>
</evidence>
<dbReference type="AlphaFoldDB" id="A0A348HG91"/>
<dbReference type="Gene3D" id="3.20.20.70">
    <property type="entry name" value="Aldolase class I"/>
    <property type="match status" value="1"/>
</dbReference>
<dbReference type="Proteomes" id="UP000267342">
    <property type="component" value="Chromosome"/>
</dbReference>
<dbReference type="SUPFAM" id="SSF63892">
    <property type="entry name" value="Pyridoxine 5'-phosphate synthase"/>
    <property type="match status" value="1"/>
</dbReference>
<dbReference type="EMBL" id="AP018933">
    <property type="protein sequence ID" value="BBG30643.1"/>
    <property type="molecule type" value="Genomic_DNA"/>
</dbReference>
<reference evidence="2 3" key="1">
    <citation type="submission" date="2018-09" db="EMBL/GenBank/DDBJ databases">
        <title>Zymobacter palmae IAM14233 (=T109) whole genome analysis.</title>
        <authorList>
            <person name="Yanase H."/>
        </authorList>
    </citation>
    <scope>NUCLEOTIDE SEQUENCE [LARGE SCALE GENOMIC DNA]</scope>
    <source>
        <strain evidence="2 3">IAM14233</strain>
    </source>
</reference>
<proteinExistence type="predicted"/>
<dbReference type="RefSeq" id="WP_027705166.1">
    <property type="nucleotide sequence ID" value="NZ_AP018933.1"/>
</dbReference>
<protein>
    <submittedName>
        <fullName evidence="2">Pyridoxal phosphate biosynthetic protein PdxJ</fullName>
    </submittedName>
</protein>
<dbReference type="InterPro" id="IPR036130">
    <property type="entry name" value="Pyridoxine-5'_phos_synth"/>
</dbReference>
<keyword evidence="1" id="KW-0664">Pyridoxine biosynthesis</keyword>
<dbReference type="GO" id="GO:0033856">
    <property type="term" value="F:pyridoxine 5'-phosphate synthase activity"/>
    <property type="evidence" value="ECO:0007669"/>
    <property type="project" value="InterPro"/>
</dbReference>
<sequence length="252" mass="26519">MTTPLRIQLGIDIDPILPLGRTGAGEATLSWRRALVGTCIDALDNGADFISITHSTRGHAAEALAMLTPMLGNRLELRINAADGVQNLPHGRIERLCLPLCALDSPQAGERLKARVNELFIAVSPTMSTIEQAYRSGADGVLIDSRPFAYAEGDERELAYEALANAIDFACERELTVHVHGGLASRSAEAAAAIGGVSAAVVGASLLSRALHFGIADATSSLKKTIVDAQNAGLMDAALFGHGCECDHSEHE</sequence>
<organism evidence="2 3">
    <name type="scientific">Zymobacter palmae</name>
    <dbReference type="NCBI Taxonomy" id="33074"/>
    <lineage>
        <taxon>Bacteria</taxon>
        <taxon>Pseudomonadati</taxon>
        <taxon>Pseudomonadota</taxon>
        <taxon>Gammaproteobacteria</taxon>
        <taxon>Oceanospirillales</taxon>
        <taxon>Halomonadaceae</taxon>
        <taxon>Zymobacter group</taxon>
        <taxon>Zymobacter</taxon>
    </lineage>
</organism>
<dbReference type="OrthoDB" id="9806590at2"/>